<evidence type="ECO:0000256" key="3">
    <source>
        <dbReference type="ARBA" id="ARBA00023235"/>
    </source>
</evidence>
<protein>
    <submittedName>
        <fullName evidence="4">Enoyl-CoA hydratase</fullName>
    </submittedName>
</protein>
<keyword evidence="3" id="KW-0413">Isomerase</keyword>
<gene>
    <name evidence="4" type="ORF">FE240_13250</name>
</gene>
<dbReference type="CDD" id="cd06558">
    <property type="entry name" value="crotonase-like"/>
    <property type="match status" value="1"/>
</dbReference>
<evidence type="ECO:0000256" key="1">
    <source>
        <dbReference type="ARBA" id="ARBA00004275"/>
    </source>
</evidence>
<dbReference type="KEGG" id="asim:FE240_13250"/>
<dbReference type="PANTHER" id="PTHR43684">
    <property type="match status" value="1"/>
</dbReference>
<evidence type="ECO:0000256" key="2">
    <source>
        <dbReference type="ARBA" id="ARBA00023140"/>
    </source>
</evidence>
<dbReference type="GO" id="GO:0004165">
    <property type="term" value="F:delta(3)-delta(2)-enoyl-CoA isomerase activity"/>
    <property type="evidence" value="ECO:0007669"/>
    <property type="project" value="UniProtKB-ARBA"/>
</dbReference>
<dbReference type="InterPro" id="IPR001753">
    <property type="entry name" value="Enoyl-CoA_hydra/iso"/>
</dbReference>
<dbReference type="PANTHER" id="PTHR43684:SF1">
    <property type="entry name" value="ENOYL-COA DELTA ISOMERASE 2"/>
    <property type="match status" value="1"/>
</dbReference>
<dbReference type="InterPro" id="IPR051053">
    <property type="entry name" value="ECH/Chromodomain_protein"/>
</dbReference>
<dbReference type="Proteomes" id="UP000594034">
    <property type="component" value="Chromosome"/>
</dbReference>
<evidence type="ECO:0000313" key="4">
    <source>
        <dbReference type="EMBL" id="QFI55570.1"/>
    </source>
</evidence>
<evidence type="ECO:0000313" key="5">
    <source>
        <dbReference type="Proteomes" id="UP000594034"/>
    </source>
</evidence>
<reference evidence="4 5" key="1">
    <citation type="submission" date="2019-05" db="EMBL/GenBank/DDBJ databases">
        <title>OXA-830, a novel chromosomally encoded expanded-spectrum class D beta-lactamase in Aeromonas simiae.</title>
        <authorList>
            <person name="Zhou W."/>
            <person name="Chen Q."/>
        </authorList>
    </citation>
    <scope>NUCLEOTIDE SEQUENCE [LARGE SCALE GENOMIC DNA]</scope>
    <source>
        <strain evidence="4 5">A6</strain>
    </source>
</reference>
<proteinExistence type="predicted"/>
<dbReference type="Gene3D" id="3.90.226.10">
    <property type="entry name" value="2-enoyl-CoA Hydratase, Chain A, domain 1"/>
    <property type="match status" value="1"/>
</dbReference>
<organism evidence="4 5">
    <name type="scientific">Aeromonas simiae</name>
    <dbReference type="NCBI Taxonomy" id="218936"/>
    <lineage>
        <taxon>Bacteria</taxon>
        <taxon>Pseudomonadati</taxon>
        <taxon>Pseudomonadota</taxon>
        <taxon>Gammaproteobacteria</taxon>
        <taxon>Aeromonadales</taxon>
        <taxon>Aeromonadaceae</taxon>
        <taxon>Aeromonas</taxon>
    </lineage>
</organism>
<name>A0A5J6WY26_9GAMM</name>
<dbReference type="InterPro" id="IPR029045">
    <property type="entry name" value="ClpP/crotonase-like_dom_sf"/>
</dbReference>
<keyword evidence="2" id="KW-0576">Peroxisome</keyword>
<keyword evidence="5" id="KW-1185">Reference proteome</keyword>
<dbReference type="RefSeq" id="WP_193001557.1">
    <property type="nucleotide sequence ID" value="NZ_CP040449.1"/>
</dbReference>
<dbReference type="AlphaFoldDB" id="A0A5J6WY26"/>
<sequence length="248" mass="26396">MEQAIRQQCQDGVLTLTLDRAAKRNALNSAMYQTLAEALATAAHDDAVRVVLLQGSEECFTAGNDLGDFIGKQSLSEDDPVLRFLHTLAGFPKPVVAAAAGAAVGIGTTLLLHCDLVCLADNTRLCLPFIDLGLVPEFASSLLLPRAVGHLRASELLLLGEPFDAQQALAMGLANRVVPAQALLQEAATLAAKLATKPPRALQQSKALLKQELRQAVHFTIDTEARAFAMALQGDEAQTRIAAKLGRR</sequence>
<dbReference type="Pfam" id="PF00378">
    <property type="entry name" value="ECH_1"/>
    <property type="match status" value="1"/>
</dbReference>
<comment type="subcellular location">
    <subcellularLocation>
        <location evidence="1">Peroxisome</location>
    </subcellularLocation>
</comment>
<dbReference type="EMBL" id="CP040449">
    <property type="protein sequence ID" value="QFI55570.1"/>
    <property type="molecule type" value="Genomic_DNA"/>
</dbReference>
<dbReference type="SUPFAM" id="SSF52096">
    <property type="entry name" value="ClpP/crotonase"/>
    <property type="match status" value="1"/>
</dbReference>
<accession>A0A5J6WY26</accession>